<dbReference type="InterPro" id="IPR040632">
    <property type="entry name" value="Sulfotransfer_4"/>
</dbReference>
<dbReference type="EMBL" id="PDNB01000211">
    <property type="protein sequence ID" value="PGG99210.1"/>
    <property type="molecule type" value="Genomic_DNA"/>
</dbReference>
<dbReference type="Proteomes" id="UP000223968">
    <property type="component" value="Unassembled WGS sequence"/>
</dbReference>
<dbReference type="Gene3D" id="3.40.50.300">
    <property type="entry name" value="P-loop containing nucleotide triphosphate hydrolases"/>
    <property type="match status" value="1"/>
</dbReference>
<dbReference type="AlphaFoldDB" id="A0A2B7WRT9"/>
<accession>A0A2B7WRT9</accession>
<comment type="caution">
    <text evidence="1">The sequence shown here is derived from an EMBL/GenBank/DDBJ whole genome shotgun (WGS) entry which is preliminary data.</text>
</comment>
<keyword evidence="2" id="KW-1185">Reference proteome</keyword>
<reference evidence="1 2" key="1">
    <citation type="submission" date="2017-10" db="EMBL/GenBank/DDBJ databases">
        <title>Comparative genomics in systemic dimorphic fungi from Ajellomycetaceae.</title>
        <authorList>
            <person name="Munoz J.F."/>
            <person name="Mcewen J.G."/>
            <person name="Clay O.K."/>
            <person name="Cuomo C.A."/>
        </authorList>
    </citation>
    <scope>NUCLEOTIDE SEQUENCE [LARGE SCALE GENOMIC DNA]</scope>
    <source>
        <strain evidence="1 2">UAMH5409</strain>
    </source>
</reference>
<dbReference type="STRING" id="1447875.A0A2B7WRT9"/>
<evidence type="ECO:0000313" key="1">
    <source>
        <dbReference type="EMBL" id="PGG99210.1"/>
    </source>
</evidence>
<sequence>MRLFGRKCGPYTVERYKKFISDPGSTLHKAIAKRRDVILFKGPSTYHGFDFPARPDRQILWDRAINAKFYGKGKPFEQEDFDKILGEASVVSDVPAIAFAEELVGMFPEVFRVRRDVEKWYDSFNTNVIASNYTWTVQILCYVFDPFLAAPPATTFLKLMYAMFNALDRAGLERNARQTYIQLYEMVKKLVPPERLLKYKLGSG</sequence>
<organism evidence="1 2">
    <name type="scientific">Helicocarpus griseus UAMH5409</name>
    <dbReference type="NCBI Taxonomy" id="1447875"/>
    <lineage>
        <taxon>Eukaryota</taxon>
        <taxon>Fungi</taxon>
        <taxon>Dikarya</taxon>
        <taxon>Ascomycota</taxon>
        <taxon>Pezizomycotina</taxon>
        <taxon>Eurotiomycetes</taxon>
        <taxon>Eurotiomycetidae</taxon>
        <taxon>Onygenales</taxon>
        <taxon>Ajellomycetaceae</taxon>
        <taxon>Helicocarpus</taxon>
    </lineage>
</organism>
<proteinExistence type="predicted"/>
<name>A0A2B7WRT9_9EURO</name>
<evidence type="ECO:0000313" key="2">
    <source>
        <dbReference type="Proteomes" id="UP000223968"/>
    </source>
</evidence>
<dbReference type="PANTHER" id="PTHR36978">
    <property type="entry name" value="P-LOOP CONTAINING NUCLEOTIDE TRIPHOSPHATE HYDROLASE"/>
    <property type="match status" value="1"/>
</dbReference>
<dbReference type="PANTHER" id="PTHR36978:SF4">
    <property type="entry name" value="P-LOOP CONTAINING NUCLEOSIDE TRIPHOSPHATE HYDROLASE PROTEIN"/>
    <property type="match status" value="1"/>
</dbReference>
<dbReference type="OrthoDB" id="408152at2759"/>
<gene>
    <name evidence="1" type="ORF">AJ79_08640</name>
</gene>
<protein>
    <submittedName>
        <fullName evidence="1">Uncharacterized protein</fullName>
    </submittedName>
</protein>
<dbReference type="Pfam" id="PF17784">
    <property type="entry name" value="Sulfotransfer_4"/>
    <property type="match status" value="1"/>
</dbReference>
<dbReference type="InterPro" id="IPR027417">
    <property type="entry name" value="P-loop_NTPase"/>
</dbReference>